<keyword evidence="1" id="KW-0472">Membrane</keyword>
<name>A0A6G1LL83_9PEZI</name>
<reference evidence="2" key="1">
    <citation type="journal article" date="2020" name="Stud. Mycol.">
        <title>101 Dothideomycetes genomes: a test case for predicting lifestyles and emergence of pathogens.</title>
        <authorList>
            <person name="Haridas S."/>
            <person name="Albert R."/>
            <person name="Binder M."/>
            <person name="Bloem J."/>
            <person name="Labutti K."/>
            <person name="Salamov A."/>
            <person name="Andreopoulos B."/>
            <person name="Baker S."/>
            <person name="Barry K."/>
            <person name="Bills G."/>
            <person name="Bluhm B."/>
            <person name="Cannon C."/>
            <person name="Castanera R."/>
            <person name="Culley D."/>
            <person name="Daum C."/>
            <person name="Ezra D."/>
            <person name="Gonzalez J."/>
            <person name="Henrissat B."/>
            <person name="Kuo A."/>
            <person name="Liang C."/>
            <person name="Lipzen A."/>
            <person name="Lutzoni F."/>
            <person name="Magnuson J."/>
            <person name="Mondo S."/>
            <person name="Nolan M."/>
            <person name="Ohm R."/>
            <person name="Pangilinan J."/>
            <person name="Park H.-J."/>
            <person name="Ramirez L."/>
            <person name="Alfaro M."/>
            <person name="Sun H."/>
            <person name="Tritt A."/>
            <person name="Yoshinaga Y."/>
            <person name="Zwiers L.-H."/>
            <person name="Turgeon B."/>
            <person name="Goodwin S."/>
            <person name="Spatafora J."/>
            <person name="Crous P."/>
            <person name="Grigoriev I."/>
        </authorList>
    </citation>
    <scope>NUCLEOTIDE SEQUENCE</scope>
    <source>
        <strain evidence="2">CBS 116005</strain>
    </source>
</reference>
<sequence>MSPEIDNIIRKWPWISLTVGAMLAVQLLFGEWNTRKGPSDLRTFNSWRLRVRDPRWWCYVCGPMYMLHQFEEWGYDIKGVPYSFHQSLCSNLGYPETNHCPATPLPVFAVNGITMWIGAWYLRYVKPSAGGANYYGMVVFNSLTHIVRAILDREYNAGLLSTLVNFVPASYFFYRSMLDNNLITGAGIVRSLILGFVGHVVWIAPYIWYAKGYMGEVAASSFQLLNTLMLNVVNIPI</sequence>
<feature type="transmembrane region" description="Helical" evidence="1">
    <location>
        <begin position="186"/>
        <end position="208"/>
    </location>
</feature>
<feature type="transmembrane region" description="Helical" evidence="1">
    <location>
        <begin position="157"/>
        <end position="174"/>
    </location>
</feature>
<keyword evidence="1" id="KW-1133">Transmembrane helix</keyword>
<proteinExistence type="predicted"/>
<dbReference type="Pfam" id="PF13787">
    <property type="entry name" value="HXXEE"/>
    <property type="match status" value="1"/>
</dbReference>
<dbReference type="EMBL" id="ML995810">
    <property type="protein sequence ID" value="KAF2773667.1"/>
    <property type="molecule type" value="Genomic_DNA"/>
</dbReference>
<dbReference type="OrthoDB" id="5592777at2759"/>
<protein>
    <submittedName>
        <fullName evidence="2">Uncharacterized protein</fullName>
    </submittedName>
</protein>
<feature type="transmembrane region" description="Helical" evidence="1">
    <location>
        <begin position="134"/>
        <end position="151"/>
    </location>
</feature>
<keyword evidence="1" id="KW-0812">Transmembrane</keyword>
<feature type="transmembrane region" description="Helical" evidence="1">
    <location>
        <begin position="12"/>
        <end position="29"/>
    </location>
</feature>
<dbReference type="Proteomes" id="UP000799436">
    <property type="component" value="Unassembled WGS sequence"/>
</dbReference>
<evidence type="ECO:0000313" key="3">
    <source>
        <dbReference type="Proteomes" id="UP000799436"/>
    </source>
</evidence>
<accession>A0A6G1LL83</accession>
<evidence type="ECO:0000313" key="2">
    <source>
        <dbReference type="EMBL" id="KAF2773667.1"/>
    </source>
</evidence>
<gene>
    <name evidence="2" type="ORF">EJ03DRAFT_323617</name>
</gene>
<dbReference type="AlphaFoldDB" id="A0A6G1LL83"/>
<keyword evidence="3" id="KW-1185">Reference proteome</keyword>
<evidence type="ECO:0000256" key="1">
    <source>
        <dbReference type="SAM" id="Phobius"/>
    </source>
</evidence>
<dbReference type="InterPro" id="IPR025671">
    <property type="entry name" value="HXXEE"/>
</dbReference>
<organism evidence="2 3">
    <name type="scientific">Teratosphaeria nubilosa</name>
    <dbReference type="NCBI Taxonomy" id="161662"/>
    <lineage>
        <taxon>Eukaryota</taxon>
        <taxon>Fungi</taxon>
        <taxon>Dikarya</taxon>
        <taxon>Ascomycota</taxon>
        <taxon>Pezizomycotina</taxon>
        <taxon>Dothideomycetes</taxon>
        <taxon>Dothideomycetidae</taxon>
        <taxon>Mycosphaerellales</taxon>
        <taxon>Teratosphaeriaceae</taxon>
        <taxon>Teratosphaeria</taxon>
    </lineage>
</organism>
<feature type="transmembrane region" description="Helical" evidence="1">
    <location>
        <begin position="105"/>
        <end position="122"/>
    </location>
</feature>